<dbReference type="EMBL" id="JAXAVX010000001">
    <property type="protein sequence ID" value="MDX8150134.1"/>
    <property type="molecule type" value="Genomic_DNA"/>
</dbReference>
<protein>
    <submittedName>
        <fullName evidence="2">GNAT family protein</fullName>
        <ecNumber evidence="2">2.-.-.-</ecNumber>
    </submittedName>
</protein>
<organism evidence="2 3">
    <name type="scientific">Patulibacter brassicae</name>
    <dbReference type="NCBI Taxonomy" id="1705717"/>
    <lineage>
        <taxon>Bacteria</taxon>
        <taxon>Bacillati</taxon>
        <taxon>Actinomycetota</taxon>
        <taxon>Thermoleophilia</taxon>
        <taxon>Solirubrobacterales</taxon>
        <taxon>Patulibacteraceae</taxon>
        <taxon>Patulibacter</taxon>
    </lineage>
</organism>
<evidence type="ECO:0000259" key="1">
    <source>
        <dbReference type="PROSITE" id="PS51186"/>
    </source>
</evidence>
<dbReference type="Proteomes" id="UP001277761">
    <property type="component" value="Unassembled WGS sequence"/>
</dbReference>
<keyword evidence="2" id="KW-0808">Transferase</keyword>
<dbReference type="PANTHER" id="PTHR43792">
    <property type="entry name" value="GNAT FAMILY, PUTATIVE (AFU_ORTHOLOGUE AFUA_3G00765)-RELATED-RELATED"/>
    <property type="match status" value="1"/>
</dbReference>
<dbReference type="EC" id="2.-.-.-" evidence="2"/>
<dbReference type="InterPro" id="IPR051531">
    <property type="entry name" value="N-acetyltransferase"/>
</dbReference>
<reference evidence="2 3" key="1">
    <citation type="submission" date="2023-11" db="EMBL/GenBank/DDBJ databases">
        <authorList>
            <person name="Xu M."/>
            <person name="Jiang T."/>
        </authorList>
    </citation>
    <scope>NUCLEOTIDE SEQUENCE [LARGE SCALE GENOMIC DNA]</scope>
    <source>
        <strain evidence="2 3">SD</strain>
    </source>
</reference>
<evidence type="ECO:0000313" key="3">
    <source>
        <dbReference type="Proteomes" id="UP001277761"/>
    </source>
</evidence>
<dbReference type="Gene3D" id="3.40.630.30">
    <property type="match status" value="1"/>
</dbReference>
<dbReference type="Pfam" id="PF13302">
    <property type="entry name" value="Acetyltransf_3"/>
    <property type="match status" value="1"/>
</dbReference>
<keyword evidence="3" id="KW-1185">Reference proteome</keyword>
<evidence type="ECO:0000313" key="2">
    <source>
        <dbReference type="EMBL" id="MDX8150134.1"/>
    </source>
</evidence>
<dbReference type="InterPro" id="IPR016181">
    <property type="entry name" value="Acyl_CoA_acyltransferase"/>
</dbReference>
<name>A0ABU4VEJ5_9ACTN</name>
<gene>
    <name evidence="2" type="ORF">SK069_00885</name>
</gene>
<comment type="caution">
    <text evidence="2">The sequence shown here is derived from an EMBL/GenBank/DDBJ whole genome shotgun (WGS) entry which is preliminary data.</text>
</comment>
<proteinExistence type="predicted"/>
<accession>A0ABU4VEJ5</accession>
<feature type="domain" description="N-acetyltransferase" evidence="1">
    <location>
        <begin position="18"/>
        <end position="183"/>
    </location>
</feature>
<sequence>MVALALDSLTWPRRTARLAIRPATREDLRRVFAYRSREDVAHWMTHRPTDEDAFVEEHGTPERLPLTLVVERRSDGLLVGDLYLHGEDAWAQREVAERAAGVQAEIGYVLDPEHGGQGYATEAVTALVELALSPVPDGLGLRRVHAELFADNGPSARLLERVGLRLEGRGRQDSLHRDGRWLDGASYALLADEWAARPGAAAPLRRPGG</sequence>
<dbReference type="GO" id="GO:0016740">
    <property type="term" value="F:transferase activity"/>
    <property type="evidence" value="ECO:0007669"/>
    <property type="project" value="UniProtKB-KW"/>
</dbReference>
<dbReference type="SUPFAM" id="SSF55729">
    <property type="entry name" value="Acyl-CoA N-acyltransferases (Nat)"/>
    <property type="match status" value="1"/>
</dbReference>
<dbReference type="InterPro" id="IPR000182">
    <property type="entry name" value="GNAT_dom"/>
</dbReference>
<dbReference type="PANTHER" id="PTHR43792:SF1">
    <property type="entry name" value="N-ACETYLTRANSFERASE DOMAIN-CONTAINING PROTEIN"/>
    <property type="match status" value="1"/>
</dbReference>
<dbReference type="RefSeq" id="WP_319952287.1">
    <property type="nucleotide sequence ID" value="NZ_JAXAVX010000001.1"/>
</dbReference>
<dbReference type="PROSITE" id="PS51186">
    <property type="entry name" value="GNAT"/>
    <property type="match status" value="1"/>
</dbReference>